<accession>A0A4R3YXD1</accession>
<organism evidence="2 3">
    <name type="scientific">Luteibacter rhizovicinus</name>
    <dbReference type="NCBI Taxonomy" id="242606"/>
    <lineage>
        <taxon>Bacteria</taxon>
        <taxon>Pseudomonadati</taxon>
        <taxon>Pseudomonadota</taxon>
        <taxon>Gammaproteobacteria</taxon>
        <taxon>Lysobacterales</taxon>
        <taxon>Rhodanobacteraceae</taxon>
        <taxon>Luteibacter</taxon>
    </lineage>
</organism>
<evidence type="ECO:0000313" key="2">
    <source>
        <dbReference type="EMBL" id="TCV95973.1"/>
    </source>
</evidence>
<dbReference type="AlphaFoldDB" id="A0A4R3YXD1"/>
<sequence>MRSLTKCVALSLLVALPATSMGPLRAQTASAAATDREFSGTYQAADPEQPGIGFQFKIARKKSALRLYVIPDDIDCDPIPWLAEDGKTPIQVHAASPSKLKQLVGDHANQVHAIDLDGVGILVHAPAGWRLNEHFVTQTGYFMAPATDSQVMADARPVDMKKVDPESLCPADRWRKAGIRPI</sequence>
<comment type="caution">
    <text evidence="2">The sequence shown here is derived from an EMBL/GenBank/DDBJ whole genome shotgun (WGS) entry which is preliminary data.</text>
</comment>
<keyword evidence="3" id="KW-1185">Reference proteome</keyword>
<feature type="signal peptide" evidence="1">
    <location>
        <begin position="1"/>
        <end position="26"/>
    </location>
</feature>
<evidence type="ECO:0000313" key="3">
    <source>
        <dbReference type="Proteomes" id="UP000295645"/>
    </source>
</evidence>
<proteinExistence type="predicted"/>
<name>A0A4R3YXD1_9GAMM</name>
<evidence type="ECO:0000256" key="1">
    <source>
        <dbReference type="SAM" id="SignalP"/>
    </source>
</evidence>
<keyword evidence="1" id="KW-0732">Signal</keyword>
<feature type="chain" id="PRO_5020241319" description="Copper chaperone NosL" evidence="1">
    <location>
        <begin position="27"/>
        <end position="182"/>
    </location>
</feature>
<dbReference type="Proteomes" id="UP000295645">
    <property type="component" value="Unassembled WGS sequence"/>
</dbReference>
<protein>
    <recommendedName>
        <fullName evidence="4">Copper chaperone NosL</fullName>
    </recommendedName>
</protein>
<dbReference type="EMBL" id="SMCS01000002">
    <property type="protein sequence ID" value="TCV95973.1"/>
    <property type="molecule type" value="Genomic_DNA"/>
</dbReference>
<gene>
    <name evidence="2" type="ORF">EC912_102321</name>
</gene>
<evidence type="ECO:0008006" key="4">
    <source>
        <dbReference type="Google" id="ProtNLM"/>
    </source>
</evidence>
<reference evidence="2 3" key="1">
    <citation type="submission" date="2019-03" db="EMBL/GenBank/DDBJ databases">
        <title>Above-ground endophytic microbial communities from plants in different locations in the United States.</title>
        <authorList>
            <person name="Frank C."/>
        </authorList>
    </citation>
    <scope>NUCLEOTIDE SEQUENCE [LARGE SCALE GENOMIC DNA]</scope>
    <source>
        <strain evidence="2 3">LP_13_YM</strain>
    </source>
</reference>